<gene>
    <name evidence="1 3" type="ORF">BDZ99DRAFT_284693</name>
</gene>
<organism evidence="1">
    <name type="scientific">Mytilinidion resinicola</name>
    <dbReference type="NCBI Taxonomy" id="574789"/>
    <lineage>
        <taxon>Eukaryota</taxon>
        <taxon>Fungi</taxon>
        <taxon>Dikarya</taxon>
        <taxon>Ascomycota</taxon>
        <taxon>Pezizomycotina</taxon>
        <taxon>Dothideomycetes</taxon>
        <taxon>Pleosporomycetidae</taxon>
        <taxon>Mytilinidiales</taxon>
        <taxon>Mytilinidiaceae</taxon>
        <taxon>Mytilinidion</taxon>
    </lineage>
</organism>
<dbReference type="GeneID" id="54454927"/>
<proteinExistence type="predicted"/>
<protein>
    <submittedName>
        <fullName evidence="1 3">Uncharacterized protein</fullName>
    </submittedName>
</protein>
<name>A0A6A6YVN9_9PEZI</name>
<accession>A0A6A6YVN9</accession>
<dbReference type="AlphaFoldDB" id="A0A6A6YVN9"/>
<evidence type="ECO:0000313" key="1">
    <source>
        <dbReference type="EMBL" id="KAF2811977.1"/>
    </source>
</evidence>
<dbReference type="EMBL" id="MU003698">
    <property type="protein sequence ID" value="KAF2811977.1"/>
    <property type="molecule type" value="Genomic_DNA"/>
</dbReference>
<evidence type="ECO:0000313" key="2">
    <source>
        <dbReference type="Proteomes" id="UP000504636"/>
    </source>
</evidence>
<dbReference type="Proteomes" id="UP000504636">
    <property type="component" value="Unplaced"/>
</dbReference>
<keyword evidence="2" id="KW-1185">Reference proteome</keyword>
<reference evidence="1 3" key="1">
    <citation type="journal article" date="2020" name="Stud. Mycol.">
        <title>101 Dothideomycetes genomes: a test case for predicting lifestyles and emergence of pathogens.</title>
        <authorList>
            <person name="Haridas S."/>
            <person name="Albert R."/>
            <person name="Binder M."/>
            <person name="Bloem J."/>
            <person name="Labutti K."/>
            <person name="Salamov A."/>
            <person name="Andreopoulos B."/>
            <person name="Baker S."/>
            <person name="Barry K."/>
            <person name="Bills G."/>
            <person name="Bluhm B."/>
            <person name="Cannon C."/>
            <person name="Castanera R."/>
            <person name="Culley D."/>
            <person name="Daum C."/>
            <person name="Ezra D."/>
            <person name="Gonzalez J."/>
            <person name="Henrissat B."/>
            <person name="Kuo A."/>
            <person name="Liang C."/>
            <person name="Lipzen A."/>
            <person name="Lutzoni F."/>
            <person name="Magnuson J."/>
            <person name="Mondo S."/>
            <person name="Nolan M."/>
            <person name="Ohm R."/>
            <person name="Pangilinan J."/>
            <person name="Park H.-J."/>
            <person name="Ramirez L."/>
            <person name="Alfaro M."/>
            <person name="Sun H."/>
            <person name="Tritt A."/>
            <person name="Yoshinaga Y."/>
            <person name="Zwiers L.-H."/>
            <person name="Turgeon B."/>
            <person name="Goodwin S."/>
            <person name="Spatafora J."/>
            <person name="Crous P."/>
            <person name="Grigoriev I."/>
        </authorList>
    </citation>
    <scope>NUCLEOTIDE SEQUENCE</scope>
    <source>
        <strain evidence="1 3">CBS 304.34</strain>
    </source>
</reference>
<reference evidence="3" key="2">
    <citation type="submission" date="2020-04" db="EMBL/GenBank/DDBJ databases">
        <authorList>
            <consortium name="NCBI Genome Project"/>
        </authorList>
    </citation>
    <scope>NUCLEOTIDE SEQUENCE</scope>
    <source>
        <strain evidence="3">CBS 304.34</strain>
    </source>
</reference>
<sequence>MSRCRSRHSSRGVVGSKKGQLGLDCIAHEVGLGNDIRPPGWSKESFASIVDFRCVSYGQVPTAEASFFPELASWGSAERGSSDLSMVYKVASKEPQTRQTLIRKRKCLIRGRSMLENPGTEATRLDGCLASVSCLIVSSQPGGQTQLLEAKSNQVMVGHGYWQWYPLELLQPLSIEVTGRLA</sequence>
<dbReference type="RefSeq" id="XP_033578941.1">
    <property type="nucleotide sequence ID" value="XM_033714034.1"/>
</dbReference>
<evidence type="ECO:0000313" key="3">
    <source>
        <dbReference type="RefSeq" id="XP_033578941.1"/>
    </source>
</evidence>
<reference evidence="3" key="3">
    <citation type="submission" date="2025-04" db="UniProtKB">
        <authorList>
            <consortium name="RefSeq"/>
        </authorList>
    </citation>
    <scope>IDENTIFICATION</scope>
    <source>
        <strain evidence="3">CBS 304.34</strain>
    </source>
</reference>